<proteinExistence type="predicted"/>
<evidence type="ECO:0000313" key="2">
    <source>
        <dbReference type="Proteomes" id="UP000464658"/>
    </source>
</evidence>
<name>A0A5S9M3I8_BACIA</name>
<evidence type="ECO:0000313" key="1">
    <source>
        <dbReference type="EMBL" id="BBP87703.1"/>
    </source>
</evidence>
<dbReference type="EMBL" id="AP021906">
    <property type="protein sequence ID" value="BBP87703.1"/>
    <property type="molecule type" value="Genomic_DNA"/>
</dbReference>
<dbReference type="AlphaFoldDB" id="A0A5S9M3I8"/>
<dbReference type="Proteomes" id="UP000464658">
    <property type="component" value="Chromosome"/>
</dbReference>
<gene>
    <name evidence="1" type="ORF">BsIDN1_13210</name>
</gene>
<accession>A0A5S9M3I8</accession>
<organism evidence="1 2">
    <name type="scientific">Bacillus safensis</name>
    <dbReference type="NCBI Taxonomy" id="561879"/>
    <lineage>
        <taxon>Bacteria</taxon>
        <taxon>Bacillati</taxon>
        <taxon>Bacillota</taxon>
        <taxon>Bacilli</taxon>
        <taxon>Bacillales</taxon>
        <taxon>Bacillaceae</taxon>
        <taxon>Bacillus</taxon>
    </lineage>
</organism>
<reference evidence="1 2" key="1">
    <citation type="submission" date="2019-12" db="EMBL/GenBank/DDBJ databases">
        <title>Full genome sequence of a Bacillus safensis strain isolated from commercially available natto in Indonesia.</title>
        <authorList>
            <person name="Yoshida M."/>
            <person name="Uomi M."/>
            <person name="Waturangi D."/>
            <person name="Ekaputri J.J."/>
            <person name="Setiamarga D.H.E."/>
        </authorList>
    </citation>
    <scope>NUCLEOTIDE SEQUENCE [LARGE SCALE GENOMIC DNA]</scope>
    <source>
        <strain evidence="1 2">IDN1</strain>
    </source>
</reference>
<sequence length="59" mass="6909">MPHDGCLIEQVMQDVETKMQETLSQKRLIDIANQLEQTNKKIHFSTCDFFELIIDIKSL</sequence>
<protein>
    <submittedName>
        <fullName evidence="1">Uncharacterized protein</fullName>
    </submittedName>
</protein>